<dbReference type="SUPFAM" id="SSF51215">
    <property type="entry name" value="Regulatory protein AraC"/>
    <property type="match status" value="1"/>
</dbReference>
<dbReference type="InterPro" id="IPR037923">
    <property type="entry name" value="HTH-like"/>
</dbReference>
<dbReference type="Pfam" id="PF02311">
    <property type="entry name" value="AraC_binding"/>
    <property type="match status" value="1"/>
</dbReference>
<dbReference type="SUPFAM" id="SSF46689">
    <property type="entry name" value="Homeodomain-like"/>
    <property type="match status" value="2"/>
</dbReference>
<dbReference type="PROSITE" id="PS00041">
    <property type="entry name" value="HTH_ARAC_FAMILY_1"/>
    <property type="match status" value="1"/>
</dbReference>
<protein>
    <submittedName>
        <fullName evidence="6">AraC family transcriptional regulator</fullName>
    </submittedName>
</protein>
<dbReference type="InterPro" id="IPR009057">
    <property type="entry name" value="Homeodomain-like_sf"/>
</dbReference>
<keyword evidence="7" id="KW-1185">Reference proteome</keyword>
<keyword evidence="4" id="KW-0804">Transcription</keyword>
<feature type="domain" description="HTH araC/xylS-type" evidence="5">
    <location>
        <begin position="172"/>
        <end position="269"/>
    </location>
</feature>
<name>A0ABZ3HD92_9BACT</name>
<dbReference type="Pfam" id="PF12833">
    <property type="entry name" value="HTH_18"/>
    <property type="match status" value="1"/>
</dbReference>
<keyword evidence="2" id="KW-0238">DNA-binding</keyword>
<gene>
    <name evidence="6" type="ORF">WCY31_04990</name>
</gene>
<evidence type="ECO:0000256" key="3">
    <source>
        <dbReference type="ARBA" id="ARBA00023159"/>
    </source>
</evidence>
<dbReference type="Proteomes" id="UP001447842">
    <property type="component" value="Chromosome"/>
</dbReference>
<dbReference type="InterPro" id="IPR018060">
    <property type="entry name" value="HTH_AraC"/>
</dbReference>
<sequence>MKSKIFKSDRLPFIELRYVSKVVSCDKMHQHDALTISGIKSGQLNIEFNEKKEALKPNSISIINPGLAHRATMTTLETKESYVLFLGVAWCKSLQNTLLHGHADYAPVNITLLDDQDVFCHFMTMCDTLLSSECSLLEKEEKVVNFATPLFLNFCDNHETNNIDIESQALALKIEAYIVENLENELLLGDIADAMHLSIAHILRVFKKEFGLPIHSYIINKKVHLAKELLSRNLSVSEAAQMSGFFDQSHLNRLFKRVFQLTPREYQKNLFS</sequence>
<dbReference type="RefSeq" id="WP_345973432.1">
    <property type="nucleotide sequence ID" value="NZ_CP147920.1"/>
</dbReference>
<evidence type="ECO:0000259" key="5">
    <source>
        <dbReference type="PROSITE" id="PS01124"/>
    </source>
</evidence>
<evidence type="ECO:0000256" key="2">
    <source>
        <dbReference type="ARBA" id="ARBA00023125"/>
    </source>
</evidence>
<evidence type="ECO:0000256" key="4">
    <source>
        <dbReference type="ARBA" id="ARBA00023163"/>
    </source>
</evidence>
<dbReference type="PROSITE" id="PS01124">
    <property type="entry name" value="HTH_ARAC_FAMILY_2"/>
    <property type="match status" value="1"/>
</dbReference>
<accession>A0ABZ3HD92</accession>
<dbReference type="InterPro" id="IPR050204">
    <property type="entry name" value="AraC_XylS_family_regulators"/>
</dbReference>
<dbReference type="InterPro" id="IPR018062">
    <property type="entry name" value="HTH_AraC-typ_CS"/>
</dbReference>
<dbReference type="Gene3D" id="1.10.10.60">
    <property type="entry name" value="Homeodomain-like"/>
    <property type="match status" value="1"/>
</dbReference>
<evidence type="ECO:0000256" key="1">
    <source>
        <dbReference type="ARBA" id="ARBA00023015"/>
    </source>
</evidence>
<dbReference type="EMBL" id="CP147920">
    <property type="protein sequence ID" value="XAU16063.1"/>
    <property type="molecule type" value="Genomic_DNA"/>
</dbReference>
<dbReference type="InterPro" id="IPR003313">
    <property type="entry name" value="AraC-bd"/>
</dbReference>
<proteinExistence type="predicted"/>
<keyword evidence="1" id="KW-0805">Transcription regulation</keyword>
<evidence type="ECO:0000313" key="7">
    <source>
        <dbReference type="Proteomes" id="UP001447842"/>
    </source>
</evidence>
<organism evidence="6 7">
    <name type="scientific">Sulfurimonas diazotrophicus</name>
    <dbReference type="NCBI Taxonomy" id="3131939"/>
    <lineage>
        <taxon>Bacteria</taxon>
        <taxon>Pseudomonadati</taxon>
        <taxon>Campylobacterota</taxon>
        <taxon>Epsilonproteobacteria</taxon>
        <taxon>Campylobacterales</taxon>
        <taxon>Sulfurimonadaceae</taxon>
        <taxon>Sulfurimonas</taxon>
    </lineage>
</organism>
<evidence type="ECO:0000313" key="6">
    <source>
        <dbReference type="EMBL" id="XAU16063.1"/>
    </source>
</evidence>
<dbReference type="PANTHER" id="PTHR46796">
    <property type="entry name" value="HTH-TYPE TRANSCRIPTIONAL ACTIVATOR RHAS-RELATED"/>
    <property type="match status" value="1"/>
</dbReference>
<keyword evidence="3" id="KW-0010">Activator</keyword>
<dbReference type="SMART" id="SM00342">
    <property type="entry name" value="HTH_ARAC"/>
    <property type="match status" value="1"/>
</dbReference>
<reference evidence="6 7" key="1">
    <citation type="submission" date="2024-03" db="EMBL/GenBank/DDBJ databases">
        <title>Sulfurimonas sp. HSL3-1.</title>
        <authorList>
            <person name="Wang S."/>
        </authorList>
    </citation>
    <scope>NUCLEOTIDE SEQUENCE [LARGE SCALE GENOMIC DNA]</scope>
    <source>
        <strain evidence="6 7">HSL3-1</strain>
    </source>
</reference>